<sequence length="101" mass="11352">MPANHRFCITQRQPEPKPIKPTGSSHPRTNGWRARINRNDGRWLQVDNRDLKRTEALGLGLLPIGVVLLPGVIPALHLPLALPMLILLGSAALLLWNLYRR</sequence>
<keyword evidence="2" id="KW-1133">Transmembrane helix</keyword>
<proteinExistence type="predicted"/>
<feature type="transmembrane region" description="Helical" evidence="2">
    <location>
        <begin position="80"/>
        <end position="99"/>
    </location>
</feature>
<reference evidence="3" key="1">
    <citation type="submission" date="2022-11" db="EMBL/GenBank/DDBJ databases">
        <title>Parathalassolutuus dongxingensis gen. nov., sp. nov., a novel member of family Oceanospirillaceae isolated from a coastal shrimp pond in Guangxi, China.</title>
        <authorList>
            <person name="Chen H."/>
        </authorList>
    </citation>
    <scope>NUCLEOTIDE SEQUENCE</scope>
    <source>
        <strain evidence="3">G-43</strain>
    </source>
</reference>
<dbReference type="Proteomes" id="UP001150830">
    <property type="component" value="Unassembled WGS sequence"/>
</dbReference>
<evidence type="ECO:0000256" key="1">
    <source>
        <dbReference type="SAM" id="MobiDB-lite"/>
    </source>
</evidence>
<protein>
    <submittedName>
        <fullName evidence="3">Uncharacterized protein</fullName>
    </submittedName>
</protein>
<name>A0A9X3IT57_9GAMM</name>
<accession>A0A9X3IT57</accession>
<evidence type="ECO:0000256" key="2">
    <source>
        <dbReference type="SAM" id="Phobius"/>
    </source>
</evidence>
<keyword evidence="2" id="KW-0812">Transmembrane</keyword>
<dbReference type="RefSeq" id="WP_283173069.1">
    <property type="nucleotide sequence ID" value="NZ_JAPNOA010000019.1"/>
</dbReference>
<evidence type="ECO:0000313" key="3">
    <source>
        <dbReference type="EMBL" id="MCY0964853.1"/>
    </source>
</evidence>
<keyword evidence="2" id="KW-0472">Membrane</keyword>
<organism evidence="3 4">
    <name type="scientific">Parathalassolituus penaei</name>
    <dbReference type="NCBI Taxonomy" id="2997323"/>
    <lineage>
        <taxon>Bacteria</taxon>
        <taxon>Pseudomonadati</taxon>
        <taxon>Pseudomonadota</taxon>
        <taxon>Gammaproteobacteria</taxon>
        <taxon>Oceanospirillales</taxon>
        <taxon>Oceanospirillaceae</taxon>
        <taxon>Parathalassolituus</taxon>
    </lineage>
</organism>
<evidence type="ECO:0000313" key="4">
    <source>
        <dbReference type="Proteomes" id="UP001150830"/>
    </source>
</evidence>
<keyword evidence="4" id="KW-1185">Reference proteome</keyword>
<feature type="region of interest" description="Disordered" evidence="1">
    <location>
        <begin position="1"/>
        <end position="32"/>
    </location>
</feature>
<comment type="caution">
    <text evidence="3">The sequence shown here is derived from an EMBL/GenBank/DDBJ whole genome shotgun (WGS) entry which is preliminary data.</text>
</comment>
<dbReference type="AlphaFoldDB" id="A0A9X3IT57"/>
<feature type="transmembrane region" description="Helical" evidence="2">
    <location>
        <begin position="56"/>
        <end position="74"/>
    </location>
</feature>
<gene>
    <name evidence="3" type="ORF">OUO13_06620</name>
</gene>
<dbReference type="EMBL" id="JAPNOA010000019">
    <property type="protein sequence ID" value="MCY0964853.1"/>
    <property type="molecule type" value="Genomic_DNA"/>
</dbReference>